<name>I1CZX8_9PSEU</name>
<keyword evidence="1" id="KW-1133">Transmembrane helix</keyword>
<dbReference type="HOGENOM" id="CLU_2773427_0_0_11"/>
<organism evidence="2 3">
    <name type="scientific">Saccharomonospora glauca K62</name>
    <dbReference type="NCBI Taxonomy" id="928724"/>
    <lineage>
        <taxon>Bacteria</taxon>
        <taxon>Bacillati</taxon>
        <taxon>Actinomycetota</taxon>
        <taxon>Actinomycetes</taxon>
        <taxon>Pseudonocardiales</taxon>
        <taxon>Pseudonocardiaceae</taxon>
        <taxon>Saccharomonospora</taxon>
    </lineage>
</organism>
<dbReference type="Proteomes" id="UP000005087">
    <property type="component" value="Chromosome"/>
</dbReference>
<keyword evidence="1" id="KW-0472">Membrane</keyword>
<evidence type="ECO:0008006" key="4">
    <source>
        <dbReference type="Google" id="ProtNLM"/>
    </source>
</evidence>
<feature type="transmembrane region" description="Helical" evidence="1">
    <location>
        <begin position="43"/>
        <end position="67"/>
    </location>
</feature>
<evidence type="ECO:0000313" key="3">
    <source>
        <dbReference type="Proteomes" id="UP000005087"/>
    </source>
</evidence>
<gene>
    <name evidence="2" type="ORF">SacglDRAFT_01326</name>
</gene>
<sequence>MSVIGRISVAMAIFGFLFSLICALVGIPLSAAGKPRSPNRREYGMATAGIACGAVGLFSSVVGVMLIHR</sequence>
<dbReference type="AlphaFoldDB" id="I1CZX8"/>
<keyword evidence="3" id="KW-1185">Reference proteome</keyword>
<dbReference type="RefSeq" id="WP_005462810.1">
    <property type="nucleotide sequence ID" value="NZ_CM001484.1"/>
</dbReference>
<proteinExistence type="predicted"/>
<reference evidence="2 3" key="1">
    <citation type="submission" date="2011-09" db="EMBL/GenBank/DDBJ databases">
        <authorList>
            <consortium name="US DOE Joint Genome Institute (JGI-PGF)"/>
            <person name="Lucas S."/>
            <person name="Han J."/>
            <person name="Lapidus A."/>
            <person name="Cheng J.-F."/>
            <person name="Goodwin L."/>
            <person name="Pitluck S."/>
            <person name="Peters L."/>
            <person name="Land M.L."/>
            <person name="Hauser L."/>
            <person name="Brambilla E."/>
            <person name="Klenk H.-P."/>
            <person name="Woyke T.J."/>
        </authorList>
    </citation>
    <scope>NUCLEOTIDE SEQUENCE [LARGE SCALE GENOMIC DNA]</scope>
    <source>
        <strain evidence="2 3">K62</strain>
    </source>
</reference>
<keyword evidence="1" id="KW-0812">Transmembrane</keyword>
<evidence type="ECO:0000313" key="2">
    <source>
        <dbReference type="EMBL" id="EIE98252.1"/>
    </source>
</evidence>
<reference evidence="3" key="2">
    <citation type="submission" date="2012-01" db="EMBL/GenBank/DDBJ databases">
        <title>Noncontiguous Finished sequence of chromosome of Saccharomonospora glauca K62.</title>
        <authorList>
            <consortium name="US DOE Joint Genome Institute"/>
            <person name="Lucas S."/>
            <person name="Han J."/>
            <person name="Lapidus A."/>
            <person name="Cheng J.-F."/>
            <person name="Goodwin L."/>
            <person name="Pitluck S."/>
            <person name="Peters L."/>
            <person name="Mikhailova N."/>
            <person name="Held B."/>
            <person name="Detter J.C."/>
            <person name="Han C."/>
            <person name="Tapia R."/>
            <person name="Land M."/>
            <person name="Hauser L."/>
            <person name="Kyrpides N."/>
            <person name="Ivanova N."/>
            <person name="Pagani I."/>
            <person name="Brambilla E.-M."/>
            <person name="Klenk H.-P."/>
            <person name="Woyke T."/>
        </authorList>
    </citation>
    <scope>NUCLEOTIDE SEQUENCE [LARGE SCALE GENOMIC DNA]</scope>
    <source>
        <strain evidence="3">K62</strain>
    </source>
</reference>
<dbReference type="EMBL" id="CM001484">
    <property type="protein sequence ID" value="EIE98252.1"/>
    <property type="molecule type" value="Genomic_DNA"/>
</dbReference>
<evidence type="ECO:0000256" key="1">
    <source>
        <dbReference type="SAM" id="Phobius"/>
    </source>
</evidence>
<feature type="transmembrane region" description="Helical" evidence="1">
    <location>
        <begin position="7"/>
        <end position="31"/>
    </location>
</feature>
<protein>
    <recommendedName>
        <fullName evidence="4">DUF4190 domain-containing protein</fullName>
    </recommendedName>
</protein>
<accession>I1CZX8</accession>